<dbReference type="EMBL" id="AAXMUW010000086">
    <property type="protein sequence ID" value="EGQ9137985.1"/>
    <property type="molecule type" value="Genomic_DNA"/>
</dbReference>
<organism evidence="2 3">
    <name type="scientific">Vibrio alginolyticus</name>
    <dbReference type="NCBI Taxonomy" id="663"/>
    <lineage>
        <taxon>Bacteria</taxon>
        <taxon>Pseudomonadati</taxon>
        <taxon>Pseudomonadota</taxon>
        <taxon>Gammaproteobacteria</taxon>
        <taxon>Vibrionales</taxon>
        <taxon>Vibrionaceae</taxon>
        <taxon>Vibrio</taxon>
    </lineage>
</organism>
<dbReference type="InterPro" id="IPR025359">
    <property type="entry name" value="SduA_C"/>
</dbReference>
<name>A0AA36XQL4_VIBAL</name>
<protein>
    <recommendedName>
        <fullName evidence="1">Shedu protein SduA C-terminal domain-containing protein</fullName>
    </recommendedName>
</protein>
<proteinExistence type="predicted"/>
<dbReference type="AlphaFoldDB" id="A0AA36XQL4"/>
<evidence type="ECO:0000313" key="3">
    <source>
        <dbReference type="Proteomes" id="UP000714625"/>
    </source>
</evidence>
<dbReference type="Pfam" id="PF14082">
    <property type="entry name" value="SduA_C"/>
    <property type="match status" value="1"/>
</dbReference>
<comment type="caution">
    <text evidence="2">The sequence shown here is derived from an EMBL/GenBank/DDBJ whole genome shotgun (WGS) entry which is preliminary data.</text>
</comment>
<sequence>MSRLDKWKEEQRVLTMLVGENEELAKQIDSVRCNDADSPSLSEFDIIKSAKELIYSNSNGKRTIHIISYVFDLKRGEISLGHILDSELSEDCEDDILSTLAIAALEEVPVYANTPECEEELADFHRKMIESGFDVQGTKYRLTARQSDEFKDAKKLISSIDSSKYYSPSDISIIRKTIKDELSNLEHADRLLFSLQLALDELLALLDTEKRNENAIQSHLSQNPILFGLEYRKVIPKHRLGAEYETDYALEKYDGTYEVVELESSNLQIYTKAGNPSSHLVHAEQQVLDWLDWIEKNNPYARNSLNGLYSPSGFIVIGSRESLSESDLSRLRRRNIFFSGKIKIMTYEDLYDRGLDILMRLKGERT</sequence>
<gene>
    <name evidence="2" type="ORF">GHY86_22985</name>
</gene>
<evidence type="ECO:0000259" key="1">
    <source>
        <dbReference type="Pfam" id="PF14082"/>
    </source>
</evidence>
<feature type="domain" description="Shedu protein SduA C-terminal" evidence="1">
    <location>
        <begin position="212"/>
        <end position="351"/>
    </location>
</feature>
<accession>A0AA36XQL4</accession>
<evidence type="ECO:0000313" key="2">
    <source>
        <dbReference type="EMBL" id="EGQ9137985.1"/>
    </source>
</evidence>
<dbReference type="Proteomes" id="UP000714625">
    <property type="component" value="Unassembled WGS sequence"/>
</dbReference>
<reference evidence="2" key="1">
    <citation type="submission" date="2019-11" db="EMBL/GenBank/DDBJ databases">
        <authorList>
            <consortium name="PulseNet: The National Subtyping Network for Foodborne Disease Surveillance"/>
            <person name="Tarr C.L."/>
            <person name="Trees E."/>
            <person name="Katz L.S."/>
            <person name="Carleton-Romer H.A."/>
            <person name="Stroika S."/>
            <person name="Kucerova Z."/>
            <person name="Roache K.F."/>
            <person name="Sabol A.L."/>
            <person name="Besser J."/>
            <person name="Gerner-Smidt P."/>
        </authorList>
    </citation>
    <scope>NUCLEOTIDE SEQUENCE</scope>
    <source>
        <strain evidence="2">PNUSAV001129</strain>
    </source>
</reference>